<organism evidence="2 3">
    <name type="scientific">Methanocalculus chunghsingensis</name>
    <dbReference type="NCBI Taxonomy" id="156457"/>
    <lineage>
        <taxon>Archaea</taxon>
        <taxon>Methanobacteriati</taxon>
        <taxon>Methanobacteriota</taxon>
        <taxon>Stenosarchaea group</taxon>
        <taxon>Methanomicrobia</taxon>
        <taxon>Methanomicrobiales</taxon>
        <taxon>Methanocalculaceae</taxon>
        <taxon>Methanocalculus</taxon>
    </lineage>
</organism>
<dbReference type="Gene3D" id="3.40.50.1010">
    <property type="entry name" value="5'-nuclease"/>
    <property type="match status" value="1"/>
</dbReference>
<dbReference type="RefSeq" id="WP_211531440.1">
    <property type="nucleotide sequence ID" value="NZ_JWHL01000017.1"/>
</dbReference>
<keyword evidence="3" id="KW-1185">Reference proteome</keyword>
<dbReference type="InterPro" id="IPR029060">
    <property type="entry name" value="PIN-like_dom_sf"/>
</dbReference>
<comment type="caution">
    <text evidence="2">The sequence shown here is derived from an EMBL/GenBank/DDBJ whole genome shotgun (WGS) entry which is preliminary data.</text>
</comment>
<dbReference type="EMBL" id="JWHL01000017">
    <property type="protein sequence ID" value="MBR1369697.1"/>
    <property type="molecule type" value="Genomic_DNA"/>
</dbReference>
<reference evidence="2" key="1">
    <citation type="submission" date="2014-12" db="EMBL/GenBank/DDBJ databases">
        <authorList>
            <person name="Huang H.-H."/>
            <person name="Chen S.-C."/>
            <person name="Lai M.-C."/>
        </authorList>
    </citation>
    <scope>NUCLEOTIDE SEQUENCE</scope>
    <source>
        <strain evidence="2">K1F9705b</strain>
    </source>
</reference>
<evidence type="ECO:0000259" key="1">
    <source>
        <dbReference type="SMART" id="SM00670"/>
    </source>
</evidence>
<dbReference type="Pfam" id="PF18477">
    <property type="entry name" value="PIN_9"/>
    <property type="match status" value="1"/>
</dbReference>
<dbReference type="InterPro" id="IPR041120">
    <property type="entry name" value="PIN_9"/>
</dbReference>
<proteinExistence type="predicted"/>
<dbReference type="SMART" id="SM00670">
    <property type="entry name" value="PINc"/>
    <property type="match status" value="1"/>
</dbReference>
<dbReference type="InterPro" id="IPR002716">
    <property type="entry name" value="PIN_dom"/>
</dbReference>
<dbReference type="SUPFAM" id="SSF88723">
    <property type="entry name" value="PIN domain-like"/>
    <property type="match status" value="1"/>
</dbReference>
<gene>
    <name evidence="2" type="ORF">RJ53_09515</name>
</gene>
<dbReference type="OrthoDB" id="15280at2157"/>
<feature type="domain" description="PIN" evidence="1">
    <location>
        <begin position="12"/>
        <end position="114"/>
    </location>
</feature>
<accession>A0A8J7WBK5</accession>
<dbReference type="CDD" id="cd09879">
    <property type="entry name" value="PIN_VapC_AF0591-like"/>
    <property type="match status" value="1"/>
</dbReference>
<protein>
    <submittedName>
        <fullName evidence="2">Nucleotide-binding protein</fullName>
    </submittedName>
</protein>
<evidence type="ECO:0000313" key="3">
    <source>
        <dbReference type="Proteomes" id="UP000730161"/>
    </source>
</evidence>
<sequence length="137" mass="15094">MAPDRNGNPHRVVILLDTNALLIPSRSGVDIFTGLLEMVGAFEPVVPAEVVSELHGLAQGRGKSAAAARFGLTLTSRCRILPKRDEEVPVDEIISLHAGELNCPVLTNDRQLKERLFEEGVPVIVLRNQKRLELIRK</sequence>
<dbReference type="Proteomes" id="UP000730161">
    <property type="component" value="Unassembled WGS sequence"/>
</dbReference>
<evidence type="ECO:0000313" key="2">
    <source>
        <dbReference type="EMBL" id="MBR1369697.1"/>
    </source>
</evidence>
<name>A0A8J7WBK5_9EURY</name>
<dbReference type="AlphaFoldDB" id="A0A8J7WBK5"/>